<keyword evidence="4" id="KW-1185">Reference proteome</keyword>
<reference evidence="3 4" key="1">
    <citation type="journal article" date="2016" name="Mol. Biol. Evol.">
        <title>Comparative Genomics of Early-Diverging Mushroom-Forming Fungi Provides Insights into the Origins of Lignocellulose Decay Capabilities.</title>
        <authorList>
            <person name="Nagy L.G."/>
            <person name="Riley R."/>
            <person name="Tritt A."/>
            <person name="Adam C."/>
            <person name="Daum C."/>
            <person name="Floudas D."/>
            <person name="Sun H."/>
            <person name="Yadav J.S."/>
            <person name="Pangilinan J."/>
            <person name="Larsson K.H."/>
            <person name="Matsuura K."/>
            <person name="Barry K."/>
            <person name="Labutti K."/>
            <person name="Kuo R."/>
            <person name="Ohm R.A."/>
            <person name="Bhattacharya S.S."/>
            <person name="Shirouzu T."/>
            <person name="Yoshinaga Y."/>
            <person name="Martin F.M."/>
            <person name="Grigoriev I.V."/>
            <person name="Hibbett D.S."/>
        </authorList>
    </citation>
    <scope>NUCLEOTIDE SEQUENCE [LARGE SCALE GENOMIC DNA]</scope>
    <source>
        <strain evidence="3 4">HHB10207 ss-3</strain>
    </source>
</reference>
<accession>A0A166C6K7</accession>
<feature type="compositionally biased region" description="Polar residues" evidence="2">
    <location>
        <begin position="161"/>
        <end position="175"/>
    </location>
</feature>
<feature type="compositionally biased region" description="Low complexity" evidence="2">
    <location>
        <begin position="150"/>
        <end position="160"/>
    </location>
</feature>
<evidence type="ECO:0008006" key="5">
    <source>
        <dbReference type="Google" id="ProtNLM"/>
    </source>
</evidence>
<sequence>MLSVAPQPFSYESPRERYARVMAQDRAARQAVSHPSIAQVTELFDSMGGSTISYQQDVFPTPNAPAYDYRGRQLRFVESDLQREARMRYLQKRHAADHDLILKQAKEREDKAEADRRAAIDAQQEKVEKQRKRIEEARAKERELRLFYQQQQRQTQLSKQAKNSESGKATGSQGATKVPEPTLEDQIVAATRIQAFYRHFLRRKRSISALTSIRVSFDTIASNFVSPPSISPNSSSAIKELPFTTATVLIEDCEQSLLRLLSRLDAVEPLNDVSVSVVRKYLFRKIAAALDDLDDLKDWIVVHHRPDATSTASPSL</sequence>
<dbReference type="OrthoDB" id="333905at2759"/>
<proteinExistence type="predicted"/>
<dbReference type="AlphaFoldDB" id="A0A166C6K7"/>
<dbReference type="SUPFAM" id="SSF63491">
    <property type="entry name" value="BAG domain"/>
    <property type="match status" value="1"/>
</dbReference>
<evidence type="ECO:0000256" key="2">
    <source>
        <dbReference type="SAM" id="MobiDB-lite"/>
    </source>
</evidence>
<dbReference type="PROSITE" id="PS50096">
    <property type="entry name" value="IQ"/>
    <property type="match status" value="1"/>
</dbReference>
<evidence type="ECO:0000313" key="3">
    <source>
        <dbReference type="EMBL" id="KZT37132.1"/>
    </source>
</evidence>
<dbReference type="Proteomes" id="UP000076798">
    <property type="component" value="Unassembled WGS sequence"/>
</dbReference>
<name>A0A166C6K7_9AGAM</name>
<evidence type="ECO:0000256" key="1">
    <source>
        <dbReference type="SAM" id="Coils"/>
    </source>
</evidence>
<protein>
    <recommendedName>
        <fullName evidence="5">BAG domain-containing protein</fullName>
    </recommendedName>
</protein>
<feature type="region of interest" description="Disordered" evidence="2">
    <location>
        <begin position="150"/>
        <end position="180"/>
    </location>
</feature>
<evidence type="ECO:0000313" key="4">
    <source>
        <dbReference type="Proteomes" id="UP000076798"/>
    </source>
</evidence>
<organism evidence="3 4">
    <name type="scientific">Sistotremastrum suecicum HHB10207 ss-3</name>
    <dbReference type="NCBI Taxonomy" id="1314776"/>
    <lineage>
        <taxon>Eukaryota</taxon>
        <taxon>Fungi</taxon>
        <taxon>Dikarya</taxon>
        <taxon>Basidiomycota</taxon>
        <taxon>Agaricomycotina</taxon>
        <taxon>Agaricomycetes</taxon>
        <taxon>Sistotremastrales</taxon>
        <taxon>Sistotremastraceae</taxon>
        <taxon>Sistotremastrum</taxon>
    </lineage>
</organism>
<keyword evidence="1" id="KW-0175">Coiled coil</keyword>
<gene>
    <name evidence="3" type="ORF">SISSUDRAFT_1063087</name>
</gene>
<dbReference type="EMBL" id="KV428090">
    <property type="protein sequence ID" value="KZT37132.1"/>
    <property type="molecule type" value="Genomic_DNA"/>
</dbReference>
<feature type="coiled-coil region" evidence="1">
    <location>
        <begin position="102"/>
        <end position="144"/>
    </location>
</feature>